<name>A0A484RDL9_9ZZZZ</name>
<dbReference type="Gene3D" id="3.40.190.10">
    <property type="entry name" value="Periplasmic binding protein-like II"/>
    <property type="match status" value="2"/>
</dbReference>
<reference evidence="1" key="1">
    <citation type="submission" date="2019-03" db="EMBL/GenBank/DDBJ databases">
        <authorList>
            <person name="Danneels B."/>
        </authorList>
    </citation>
    <scope>NUCLEOTIDE SEQUENCE</scope>
</reference>
<accession>A0A484RDL9</accession>
<dbReference type="SUPFAM" id="SSF53850">
    <property type="entry name" value="Periplasmic binding protein-like II"/>
    <property type="match status" value="1"/>
</dbReference>
<proteinExistence type="predicted"/>
<dbReference type="PROSITE" id="PS51318">
    <property type="entry name" value="TAT"/>
    <property type="match status" value="1"/>
</dbReference>
<dbReference type="InterPro" id="IPR006311">
    <property type="entry name" value="TAT_signal"/>
</dbReference>
<protein>
    <submittedName>
        <fullName evidence="1">ABC transporter substrate-binding protein</fullName>
    </submittedName>
</protein>
<dbReference type="PANTHER" id="PTHR30024">
    <property type="entry name" value="ALIPHATIC SULFONATES-BINDING PROTEIN-RELATED"/>
    <property type="match status" value="1"/>
</dbReference>
<sequence>MMDPNSFSRRRLCAAAAGAVLLPGLKTAWASVGSRNRVLTLAGPGAVVSYPLMHMAATGALSGMVEGLRFRLWQSPDQLRTLLVNGDVDFSATPSTLPALLHNRGMPVRLVNISVWGILWLVGTDPAVQSFEDLAGRELLVPFQRDLPAVLLDTLLETHAARGLAPVRLRRTRDGQDAIALMLNGQAEQVLLVEPMASLLLWRAEQSQGQAGVPRLYRGHSLETAWRSAFPAQPSLPQAGVMAAPSVAADTALQRAVADAYAHSAQWCAEHPADCAALVREHLPQMPQAAIERAVRGTRLDCRAAQAARPEIEALYRLLASRFPQAIGGGLPPADFYAA</sequence>
<organism evidence="1">
    <name type="scientific">plant metagenome</name>
    <dbReference type="NCBI Taxonomy" id="1297885"/>
    <lineage>
        <taxon>unclassified sequences</taxon>
        <taxon>metagenomes</taxon>
        <taxon>organismal metagenomes</taxon>
    </lineage>
</organism>
<dbReference type="PIRSF" id="PIRSF027386">
    <property type="entry name" value="UCP027386_ABC_sbc_TM0202"/>
    <property type="match status" value="1"/>
</dbReference>
<dbReference type="InterPro" id="IPR027024">
    <property type="entry name" value="UCP027386_ABC_sbc_TM0202"/>
</dbReference>
<gene>
    <name evidence="1" type="ORF">BER2_3582</name>
</gene>
<dbReference type="EMBL" id="CAADIH010000026">
    <property type="protein sequence ID" value="VFR47429.1"/>
    <property type="molecule type" value="Genomic_DNA"/>
</dbReference>
<dbReference type="PANTHER" id="PTHR30024:SF46">
    <property type="entry name" value="ABC TRANSPORTER, SUBSTRATE-BINDING LIPOPROTEIN"/>
    <property type="match status" value="1"/>
</dbReference>
<dbReference type="AlphaFoldDB" id="A0A484RDL9"/>
<evidence type="ECO:0000313" key="1">
    <source>
        <dbReference type="EMBL" id="VFR47429.1"/>
    </source>
</evidence>